<dbReference type="InterPro" id="IPR050271">
    <property type="entry name" value="UDP-glycosyltransferase"/>
</dbReference>
<sequence>MNILLIHLIIVRTPIHLRSYAVMLLLYVSWPIICEPLVSSLSAYEMVTIMACFTCFPRVISLGIDGILIAYYGPCSYLNLPNPFCFCVYSFLLNGFTYYNLLIDYYFDFVDKFDLEPLIERHHPNYDLSNTSYLGYNGSPCRYTQSSSFYHYIQNNTCDYHGTSLSLHQFLHGKNIMGHLPCTTHFPVSELECDEFHNKDSSYTSRFFACLHEIFFEGAVAQWLCARNAIRKVTSSTPPALRTTQTKGALHSNLFISQLFLVCVIFFILGQFKIVQHPILEYGVHFVRYDSETIVKTRCRSGKYASLSARSSLFTSLSRAKTSGIDPTLIYIISLFSLVFTSISSSISMGTFSLLILITTTLQLSLANDANLQTTHPLAVFVLMRSASIDLPLHEMSEQAERYFYRGRDQLAEENVRLSYRQGEEFRRRYVFSGMLDKRYLPISSALHFSSGLFGSKIDGTPIIPVVEYYQKDVFEKLLLDEKAAACDVFSPSLIKAAVVMSENPRAQLISSGVGVMNTTSSILSVSSFFAEISSSFRRCEGESKRCEPIRKFDSFITDGRPLLVLSHILSLQEVWNESPPPPCAAFIVEVMPTEPRFVVFFKRDIHSQFEELIKFTLTEWMNITSIHEDEIGSLLLESSSNITRLDDDLTVHEPFLHEDTLFIIQILSYFVVALVFTTFIRVETAKYTNTNSGGALERSVENEQLMHKILVYNVKFAHSHANYLGNVADILVDAGHHVISFIPEVVAKYSDGTKKSKIVRIPPIEEASEQILSINDGEVDLFSASAFNPIVTILMSRRFAHAFTLMCESTLDSGIVEKLRDEKFDVYFVEGMDICGLMLAHLIQSKSIIMASTTTMIHGEQHEDIGVPQILSCNPSPNVASHDIHSLWYSSDHPIVELDIVSNVTYAFTNSEPLIDFGIPTISRVVHVGRLGVKEPQPLDDHWSEVLSRRERAVLISFGSLAKSYLLRPEAKRAILKTVFRFPNVTTSDPTMTLGDASKLDNLVLAKWMPQNDLLAHQNMSLFITHGGMGSVQELTLRGVPAILVPIFADLSRNAERIEYNQLGKDKSDIANDEKLTDFIMELLENDQYRQNAKRTAEMLSSKPFSSKELLLKHVDFTARFGPSRALRPLSIDMAWIEYYNVDAIIVAIISAIIIILGNKHNQRKERDEYVIEEAQTFEIVELTCRGVKD</sequence>
<dbReference type="GO" id="GO:0015020">
    <property type="term" value="F:glucuronosyltransferase activity"/>
    <property type="evidence" value="ECO:0007669"/>
    <property type="project" value="UniProtKB-EC"/>
</dbReference>
<evidence type="ECO:0000256" key="3">
    <source>
        <dbReference type="ARBA" id="ARBA00012544"/>
    </source>
</evidence>
<evidence type="ECO:0000256" key="7">
    <source>
        <dbReference type="ARBA" id="ARBA00022729"/>
    </source>
</evidence>
<dbReference type="EC" id="2.4.1.17" evidence="3"/>
<dbReference type="GO" id="GO:0008194">
    <property type="term" value="F:UDP-glycosyltransferase activity"/>
    <property type="evidence" value="ECO:0000318"/>
    <property type="project" value="GO_Central"/>
</dbReference>
<name>A0A2A6C2L7_PRIPA</name>
<comment type="subcellular location">
    <subcellularLocation>
        <location evidence="1">Membrane</location>
        <topology evidence="1">Single-pass membrane protein</topology>
    </subcellularLocation>
</comment>
<accession>A0A8R1U534</accession>
<dbReference type="Gene3D" id="3.40.50.2000">
    <property type="entry name" value="Glycogen Phosphorylase B"/>
    <property type="match status" value="1"/>
</dbReference>
<evidence type="ECO:0000256" key="9">
    <source>
        <dbReference type="ARBA" id="ARBA00023136"/>
    </source>
</evidence>
<dbReference type="OrthoDB" id="5835829at2759"/>
<keyword evidence="12" id="KW-1185">Reference proteome</keyword>
<dbReference type="AlphaFoldDB" id="A0A2A6C2L7"/>
<gene>
    <name evidence="11" type="primary">WBGene00095423</name>
</gene>
<proteinExistence type="inferred from homology"/>
<dbReference type="FunFam" id="3.40.50.2000:FF:000038">
    <property type="entry name" value="UDP-GlucuronosylTransferase"/>
    <property type="match status" value="1"/>
</dbReference>
<comment type="catalytic activity">
    <reaction evidence="10">
        <text>glucuronate acceptor + UDP-alpha-D-glucuronate = acceptor beta-D-glucuronoside + UDP + H(+)</text>
        <dbReference type="Rhea" id="RHEA:21032"/>
        <dbReference type="ChEBI" id="CHEBI:15378"/>
        <dbReference type="ChEBI" id="CHEBI:58052"/>
        <dbReference type="ChEBI" id="CHEBI:58223"/>
        <dbReference type="ChEBI" id="CHEBI:132367"/>
        <dbReference type="ChEBI" id="CHEBI:132368"/>
        <dbReference type="EC" id="2.4.1.17"/>
    </reaction>
</comment>
<evidence type="ECO:0000256" key="1">
    <source>
        <dbReference type="ARBA" id="ARBA00004167"/>
    </source>
</evidence>
<keyword evidence="6" id="KW-0812">Transmembrane</keyword>
<reference evidence="11" key="2">
    <citation type="submission" date="2022-06" db="UniProtKB">
        <authorList>
            <consortium name="EnsemblMetazoa"/>
        </authorList>
    </citation>
    <scope>IDENTIFICATION</scope>
    <source>
        <strain evidence="11">PS312</strain>
    </source>
</reference>
<dbReference type="PANTHER" id="PTHR48043:SF23">
    <property type="entry name" value="UDP-GLUCURONOSYLTRANSFERASE"/>
    <property type="match status" value="1"/>
</dbReference>
<evidence type="ECO:0000256" key="8">
    <source>
        <dbReference type="ARBA" id="ARBA00022989"/>
    </source>
</evidence>
<dbReference type="CDD" id="cd03784">
    <property type="entry name" value="GT1_Gtf-like"/>
    <property type="match status" value="1"/>
</dbReference>
<keyword evidence="4" id="KW-0328">Glycosyltransferase</keyword>
<comment type="similarity">
    <text evidence="2">Belongs to the UDP-glycosyltransferase family.</text>
</comment>
<evidence type="ECO:0000256" key="5">
    <source>
        <dbReference type="ARBA" id="ARBA00022679"/>
    </source>
</evidence>
<evidence type="ECO:0000256" key="6">
    <source>
        <dbReference type="ARBA" id="ARBA00022692"/>
    </source>
</evidence>
<keyword evidence="8" id="KW-1133">Transmembrane helix</keyword>
<evidence type="ECO:0000256" key="2">
    <source>
        <dbReference type="ARBA" id="ARBA00009995"/>
    </source>
</evidence>
<reference evidence="12" key="1">
    <citation type="journal article" date="2008" name="Nat. Genet.">
        <title>The Pristionchus pacificus genome provides a unique perspective on nematode lifestyle and parasitism.</title>
        <authorList>
            <person name="Dieterich C."/>
            <person name="Clifton S.W."/>
            <person name="Schuster L.N."/>
            <person name="Chinwalla A."/>
            <person name="Delehaunty K."/>
            <person name="Dinkelacker I."/>
            <person name="Fulton L."/>
            <person name="Fulton R."/>
            <person name="Godfrey J."/>
            <person name="Minx P."/>
            <person name="Mitreva M."/>
            <person name="Roeseler W."/>
            <person name="Tian H."/>
            <person name="Witte H."/>
            <person name="Yang S.P."/>
            <person name="Wilson R.K."/>
            <person name="Sommer R.J."/>
        </authorList>
    </citation>
    <scope>NUCLEOTIDE SEQUENCE [LARGE SCALE GENOMIC DNA]</scope>
    <source>
        <strain evidence="12">PS312</strain>
    </source>
</reference>
<dbReference type="Pfam" id="PF00201">
    <property type="entry name" value="UDPGT"/>
    <property type="match status" value="2"/>
</dbReference>
<organism evidence="11 12">
    <name type="scientific">Pristionchus pacificus</name>
    <name type="common">Parasitic nematode worm</name>
    <dbReference type="NCBI Taxonomy" id="54126"/>
    <lineage>
        <taxon>Eukaryota</taxon>
        <taxon>Metazoa</taxon>
        <taxon>Ecdysozoa</taxon>
        <taxon>Nematoda</taxon>
        <taxon>Chromadorea</taxon>
        <taxon>Rhabditida</taxon>
        <taxon>Rhabditina</taxon>
        <taxon>Diplogasteromorpha</taxon>
        <taxon>Diplogasteroidea</taxon>
        <taxon>Neodiplogasteridae</taxon>
        <taxon>Pristionchus</taxon>
    </lineage>
</organism>
<dbReference type="InterPro" id="IPR002213">
    <property type="entry name" value="UDP_glucos_trans"/>
</dbReference>
<evidence type="ECO:0000256" key="4">
    <source>
        <dbReference type="ARBA" id="ARBA00022676"/>
    </source>
</evidence>
<dbReference type="SUPFAM" id="SSF53756">
    <property type="entry name" value="UDP-Glycosyltransferase/glycogen phosphorylase"/>
    <property type="match status" value="1"/>
</dbReference>
<dbReference type="PANTHER" id="PTHR48043">
    <property type="entry name" value="EG:EG0003.4 PROTEIN-RELATED"/>
    <property type="match status" value="1"/>
</dbReference>
<dbReference type="Proteomes" id="UP000005239">
    <property type="component" value="Unassembled WGS sequence"/>
</dbReference>
<evidence type="ECO:0000313" key="12">
    <source>
        <dbReference type="Proteomes" id="UP000005239"/>
    </source>
</evidence>
<protein>
    <recommendedName>
        <fullName evidence="3">glucuronosyltransferase</fullName>
        <ecNumber evidence="3">2.4.1.17</ecNumber>
    </recommendedName>
</protein>
<keyword evidence="5" id="KW-0808">Transferase</keyword>
<dbReference type="EnsemblMetazoa" id="PPA05869.1">
    <property type="protein sequence ID" value="PPA05869.1"/>
    <property type="gene ID" value="WBGene00095423"/>
</dbReference>
<keyword evidence="9" id="KW-0472">Membrane</keyword>
<dbReference type="GO" id="GO:0016020">
    <property type="term" value="C:membrane"/>
    <property type="evidence" value="ECO:0007669"/>
    <property type="project" value="UniProtKB-SubCell"/>
</dbReference>
<evidence type="ECO:0000313" key="11">
    <source>
        <dbReference type="EnsemblMetazoa" id="PPA05869.1"/>
    </source>
</evidence>
<keyword evidence="7" id="KW-0732">Signal</keyword>
<evidence type="ECO:0000256" key="10">
    <source>
        <dbReference type="ARBA" id="ARBA00047475"/>
    </source>
</evidence>
<accession>A0A2A6C2L7</accession>